<dbReference type="Proteomes" id="UP000246085">
    <property type="component" value="Chromosome BRAD3257"/>
</dbReference>
<evidence type="ECO:0000256" key="1">
    <source>
        <dbReference type="SAM" id="MobiDB-lite"/>
    </source>
</evidence>
<reference evidence="2 3" key="1">
    <citation type="submission" date="2018-03" db="EMBL/GenBank/DDBJ databases">
        <authorList>
            <person name="Gully D."/>
        </authorList>
    </citation>
    <scope>NUCLEOTIDE SEQUENCE [LARGE SCALE GENOMIC DNA]</scope>
    <source>
        <strain evidence="2">ORS3257</strain>
    </source>
</reference>
<dbReference type="AlphaFoldDB" id="A0A2U3PWH1"/>
<name>A0A2U3PWH1_9BRAD</name>
<proteinExistence type="predicted"/>
<evidence type="ECO:0000313" key="3">
    <source>
        <dbReference type="Proteomes" id="UP000246085"/>
    </source>
</evidence>
<protein>
    <submittedName>
        <fullName evidence="2">Uncharacterized protein</fullName>
    </submittedName>
</protein>
<dbReference type="EMBL" id="LS398110">
    <property type="protein sequence ID" value="SPP93495.1"/>
    <property type="molecule type" value="Genomic_DNA"/>
</dbReference>
<sequence length="43" mass="4528">MVLAVVATVKPFEDAREPDRADGIVNSRGEGGQKELGSRETAA</sequence>
<dbReference type="KEGG" id="bvz:BRAD3257_2421"/>
<gene>
    <name evidence="2" type="ORF">BRAD3257_2421</name>
</gene>
<feature type="compositionally biased region" description="Basic and acidic residues" evidence="1">
    <location>
        <begin position="11"/>
        <end position="22"/>
    </location>
</feature>
<feature type="compositionally biased region" description="Basic and acidic residues" evidence="1">
    <location>
        <begin position="31"/>
        <end position="43"/>
    </location>
</feature>
<feature type="region of interest" description="Disordered" evidence="1">
    <location>
        <begin position="11"/>
        <end position="43"/>
    </location>
</feature>
<accession>A0A2U3PWH1</accession>
<evidence type="ECO:0000313" key="2">
    <source>
        <dbReference type="EMBL" id="SPP93495.1"/>
    </source>
</evidence>
<organism evidence="2 3">
    <name type="scientific">Bradyrhizobium vignae</name>
    <dbReference type="NCBI Taxonomy" id="1549949"/>
    <lineage>
        <taxon>Bacteria</taxon>
        <taxon>Pseudomonadati</taxon>
        <taxon>Pseudomonadota</taxon>
        <taxon>Alphaproteobacteria</taxon>
        <taxon>Hyphomicrobiales</taxon>
        <taxon>Nitrobacteraceae</taxon>
        <taxon>Bradyrhizobium</taxon>
    </lineage>
</organism>